<evidence type="ECO:0000256" key="5">
    <source>
        <dbReference type="ARBA" id="ARBA00022687"/>
    </source>
</evidence>
<sequence length="341" mass="37713">MSVTPMTGDADCSICLQPFNHPVQLPCGHIFCFLCIKGCAFHKRRCPMCRGRFSVHFFSDPKLVSVPGTSGKCDQPDPKVTVASVQCSKSGECSSFANAVDHAAPEYCWFYEGFAGWWQYDERTSEELEGAFIRKLQSCEVSLAGFIYTIDFQSMTQMRKDHSGRKRRIKRDLATCEKKGIAGIRIDSIQENNNTSKVRGTSQPPALVDHNYALPPSQCPQYSSDALQRTLSGTTYPGISDSSSVFARPTPISSLPGPGIAVGQHVSRASARSANPRPHHVCPTPQPAVDQLHPSETVVDCSSPNMRHHRTTRSLRDCDVHSQTNRSQIQNRRSSHSLSRL</sequence>
<dbReference type="GO" id="GO:0005634">
    <property type="term" value="C:nucleus"/>
    <property type="evidence" value="ECO:0007669"/>
    <property type="project" value="TreeGrafter"/>
</dbReference>
<evidence type="ECO:0000256" key="6">
    <source>
        <dbReference type="ARBA" id="ARBA00022723"/>
    </source>
</evidence>
<evidence type="ECO:0000256" key="4">
    <source>
        <dbReference type="ARBA" id="ARBA00022679"/>
    </source>
</evidence>
<dbReference type="EC" id="2.3.2.27" evidence="11"/>
<dbReference type="GO" id="GO:0051865">
    <property type="term" value="P:protein autoubiquitination"/>
    <property type="evidence" value="ECO:0007669"/>
    <property type="project" value="UniProtKB-UniRule"/>
</dbReference>
<dbReference type="PROSITE" id="PS50918">
    <property type="entry name" value="WWE"/>
    <property type="match status" value="1"/>
</dbReference>
<dbReference type="InterPro" id="IPR018123">
    <property type="entry name" value="WWE-dom_subgr"/>
</dbReference>
<dbReference type="InterPro" id="IPR037197">
    <property type="entry name" value="WWE_dom_sf"/>
</dbReference>
<evidence type="ECO:0000256" key="8">
    <source>
        <dbReference type="ARBA" id="ARBA00022786"/>
    </source>
</evidence>
<dbReference type="InterPro" id="IPR001841">
    <property type="entry name" value="Znf_RING"/>
</dbReference>
<evidence type="ECO:0000259" key="14">
    <source>
        <dbReference type="PROSITE" id="PS50918"/>
    </source>
</evidence>
<keyword evidence="9 11" id="KW-0862">Zinc</keyword>
<dbReference type="SMART" id="SM00184">
    <property type="entry name" value="RING"/>
    <property type="match status" value="1"/>
</dbReference>
<dbReference type="CDD" id="cd16546">
    <property type="entry name" value="RING-HC_RNF146"/>
    <property type="match status" value="1"/>
</dbReference>
<evidence type="ECO:0000256" key="9">
    <source>
        <dbReference type="ARBA" id="ARBA00022833"/>
    </source>
</evidence>
<keyword evidence="4 11" id="KW-0808">Transferase</keyword>
<dbReference type="InterPro" id="IPR027370">
    <property type="entry name" value="Znf-RING_euk"/>
</dbReference>
<keyword evidence="5" id="KW-0879">Wnt signaling pathway</keyword>
<evidence type="ECO:0000313" key="15">
    <source>
        <dbReference type="EMBL" id="CAL5135684.1"/>
    </source>
</evidence>
<dbReference type="SUPFAM" id="SSF57850">
    <property type="entry name" value="RING/U-box"/>
    <property type="match status" value="1"/>
</dbReference>
<dbReference type="InterPro" id="IPR033509">
    <property type="entry name" value="RNF146"/>
</dbReference>
<keyword evidence="7 10" id="KW-0863">Zinc-finger</keyword>
<comment type="catalytic activity">
    <reaction evidence="1 11">
        <text>S-ubiquitinyl-[E2 ubiquitin-conjugating enzyme]-L-cysteine + [acceptor protein]-L-lysine = [E2 ubiquitin-conjugating enzyme]-L-cysteine + N(6)-ubiquitinyl-[acceptor protein]-L-lysine.</text>
        <dbReference type="EC" id="2.3.2.27"/>
    </reaction>
</comment>
<dbReference type="InterPro" id="IPR044110">
    <property type="entry name" value="RING-HC_RNF146"/>
</dbReference>
<dbReference type="InterPro" id="IPR013083">
    <property type="entry name" value="Znf_RING/FYVE/PHD"/>
</dbReference>
<accession>A0AAV2TEY8</accession>
<dbReference type="AlphaFoldDB" id="A0AAV2TEY8"/>
<gene>
    <name evidence="15" type="ORF">CDAUBV1_LOCUS9805</name>
</gene>
<comment type="function">
    <text evidence="11">E3 ubiquitin-protein ligase that specifically binds poly-ADP-ribosylated proteins and mediates their ubiquitination and subsequent degradation.</text>
</comment>
<evidence type="ECO:0000256" key="7">
    <source>
        <dbReference type="ARBA" id="ARBA00022771"/>
    </source>
</evidence>
<evidence type="ECO:0000313" key="16">
    <source>
        <dbReference type="Proteomes" id="UP001497525"/>
    </source>
</evidence>
<comment type="PTM">
    <text evidence="11">Ubiquitinated; autoubiquitinated.</text>
</comment>
<dbReference type="PANTHER" id="PTHR13417:SF2">
    <property type="entry name" value="E3 UBIQUITIN-PROTEIN LIGASE RNF146"/>
    <property type="match status" value="1"/>
</dbReference>
<dbReference type="Gene3D" id="3.30.40.10">
    <property type="entry name" value="Zinc/RING finger domain, C3HC4 (zinc finger)"/>
    <property type="match status" value="1"/>
</dbReference>
<feature type="compositionally biased region" description="Polar residues" evidence="12">
    <location>
        <begin position="321"/>
        <end position="341"/>
    </location>
</feature>
<dbReference type="GO" id="GO:0005829">
    <property type="term" value="C:cytosol"/>
    <property type="evidence" value="ECO:0007669"/>
    <property type="project" value="UniProtKB-SubCell"/>
</dbReference>
<evidence type="ECO:0000256" key="2">
    <source>
        <dbReference type="ARBA" id="ARBA00004514"/>
    </source>
</evidence>
<dbReference type="GO" id="GO:0008270">
    <property type="term" value="F:zinc ion binding"/>
    <property type="evidence" value="ECO:0007669"/>
    <property type="project" value="UniProtKB-UniRule"/>
</dbReference>
<feature type="domain" description="RING-type" evidence="13">
    <location>
        <begin position="12"/>
        <end position="50"/>
    </location>
</feature>
<keyword evidence="8 11" id="KW-0833">Ubl conjugation pathway</keyword>
<dbReference type="SMART" id="SM00678">
    <property type="entry name" value="WWE"/>
    <property type="match status" value="1"/>
</dbReference>
<dbReference type="GO" id="GO:0016055">
    <property type="term" value="P:Wnt signaling pathway"/>
    <property type="evidence" value="ECO:0007669"/>
    <property type="project" value="UniProtKB-KW"/>
</dbReference>
<comment type="pathway">
    <text evidence="11">Protein modification; protein ubiquitination.</text>
</comment>
<dbReference type="Pfam" id="PF02825">
    <property type="entry name" value="WWE"/>
    <property type="match status" value="1"/>
</dbReference>
<evidence type="ECO:0000256" key="12">
    <source>
        <dbReference type="SAM" id="MobiDB-lite"/>
    </source>
</evidence>
<organism evidence="15 16">
    <name type="scientific">Calicophoron daubneyi</name>
    <name type="common">Rumen fluke</name>
    <name type="synonym">Paramphistomum daubneyi</name>
    <dbReference type="NCBI Taxonomy" id="300641"/>
    <lineage>
        <taxon>Eukaryota</taxon>
        <taxon>Metazoa</taxon>
        <taxon>Spiralia</taxon>
        <taxon>Lophotrochozoa</taxon>
        <taxon>Platyhelminthes</taxon>
        <taxon>Trematoda</taxon>
        <taxon>Digenea</taxon>
        <taxon>Plagiorchiida</taxon>
        <taxon>Pronocephalata</taxon>
        <taxon>Paramphistomoidea</taxon>
        <taxon>Paramphistomidae</taxon>
        <taxon>Calicophoron</taxon>
    </lineage>
</organism>
<dbReference type="SUPFAM" id="SSF117839">
    <property type="entry name" value="WWE domain"/>
    <property type="match status" value="1"/>
</dbReference>
<keyword evidence="3 11" id="KW-0963">Cytoplasm</keyword>
<comment type="caution">
    <text evidence="15">The sequence shown here is derived from an EMBL/GenBank/DDBJ whole genome shotgun (WGS) entry which is preliminary data.</text>
</comment>
<dbReference type="EMBL" id="CAXLJL010000267">
    <property type="protein sequence ID" value="CAL5135684.1"/>
    <property type="molecule type" value="Genomic_DNA"/>
</dbReference>
<dbReference type="Gene3D" id="3.30.720.50">
    <property type="match status" value="1"/>
</dbReference>
<dbReference type="Proteomes" id="UP001497525">
    <property type="component" value="Unassembled WGS sequence"/>
</dbReference>
<dbReference type="PROSITE" id="PS00518">
    <property type="entry name" value="ZF_RING_1"/>
    <property type="match status" value="1"/>
</dbReference>
<dbReference type="GO" id="GO:0006511">
    <property type="term" value="P:ubiquitin-dependent protein catabolic process"/>
    <property type="evidence" value="ECO:0007669"/>
    <property type="project" value="UniProtKB-UniRule"/>
</dbReference>
<dbReference type="InterPro" id="IPR004170">
    <property type="entry name" value="WWE_dom"/>
</dbReference>
<reference evidence="15" key="1">
    <citation type="submission" date="2024-06" db="EMBL/GenBank/DDBJ databases">
        <authorList>
            <person name="Liu X."/>
            <person name="Lenzi L."/>
            <person name="Haldenby T S."/>
            <person name="Uol C."/>
        </authorList>
    </citation>
    <scope>NUCLEOTIDE SEQUENCE</scope>
</reference>
<proteinExistence type="predicted"/>
<name>A0AAV2TEY8_CALDB</name>
<dbReference type="GO" id="GO:0072572">
    <property type="term" value="F:poly-ADP-D-ribose binding"/>
    <property type="evidence" value="ECO:0007669"/>
    <property type="project" value="UniProtKB-UniRule"/>
</dbReference>
<dbReference type="PANTHER" id="PTHR13417">
    <property type="entry name" value="E3 UBIQUITIN-PROTEIN LIGASE RNF146"/>
    <property type="match status" value="1"/>
</dbReference>
<feature type="region of interest" description="Disordered" evidence="12">
    <location>
        <begin position="256"/>
        <end position="341"/>
    </location>
</feature>
<comment type="domain">
    <text evidence="11">The WWE domain mediates non-covalent poly(ADP-ribose)-binding.</text>
</comment>
<evidence type="ECO:0000259" key="13">
    <source>
        <dbReference type="PROSITE" id="PS50089"/>
    </source>
</evidence>
<comment type="subcellular location">
    <subcellularLocation>
        <location evidence="2 11">Cytoplasm</location>
        <location evidence="2 11">Cytosol</location>
    </subcellularLocation>
</comment>
<protein>
    <recommendedName>
        <fullName evidence="11">E3 ubiquitin-protein ligase</fullName>
        <ecNumber evidence="11">2.3.2.27</ecNumber>
    </recommendedName>
</protein>
<evidence type="ECO:0000256" key="1">
    <source>
        <dbReference type="ARBA" id="ARBA00000900"/>
    </source>
</evidence>
<feature type="domain" description="WWE" evidence="14">
    <location>
        <begin position="95"/>
        <end position="171"/>
    </location>
</feature>
<keyword evidence="6 11" id="KW-0479">Metal-binding</keyword>
<evidence type="ECO:0000256" key="10">
    <source>
        <dbReference type="PROSITE-ProRule" id="PRU00175"/>
    </source>
</evidence>
<dbReference type="Pfam" id="PF13445">
    <property type="entry name" value="zf-RING_UBOX"/>
    <property type="match status" value="1"/>
</dbReference>
<evidence type="ECO:0000256" key="11">
    <source>
        <dbReference type="RuleBase" id="RU367115"/>
    </source>
</evidence>
<dbReference type="InterPro" id="IPR017907">
    <property type="entry name" value="Znf_RING_CS"/>
</dbReference>
<dbReference type="GO" id="GO:0061630">
    <property type="term" value="F:ubiquitin protein ligase activity"/>
    <property type="evidence" value="ECO:0007669"/>
    <property type="project" value="UniProtKB-UniRule"/>
</dbReference>
<evidence type="ECO:0000256" key="3">
    <source>
        <dbReference type="ARBA" id="ARBA00022490"/>
    </source>
</evidence>
<dbReference type="PROSITE" id="PS50089">
    <property type="entry name" value="ZF_RING_2"/>
    <property type="match status" value="1"/>
</dbReference>